<keyword evidence="2" id="KW-1185">Reference proteome</keyword>
<protein>
    <submittedName>
        <fullName evidence="1">Uncharacterized protein</fullName>
    </submittedName>
</protein>
<comment type="caution">
    <text evidence="1">The sequence shown here is derived from an EMBL/GenBank/DDBJ whole genome shotgun (WGS) entry which is preliminary data.</text>
</comment>
<dbReference type="EMBL" id="JAVLSJ010000001">
    <property type="protein sequence ID" value="MDR9847064.1"/>
    <property type="molecule type" value="Genomic_DNA"/>
</dbReference>
<sequence>MPRNTTVFEWGEGATTGEMGWIPKGYKDFDPTDGTFAGHDVMEHFPRHKATLADEAMAFGAMVHVRVLGDWFGGNMVQPVTALGQDMGRFLNELEIGRLVMGEPGIAPAVDRAGDYYINDIMMETLHYANIQSRNYFTRGFDENDPRLTWMEGWMRKGYAAAQRRWPHSPYELTRTFYEIGRKVGRYSRGYEEGDELHVLVDPRSLEVQVNLKEQAWLTR</sequence>
<dbReference type="Proteomes" id="UP001246576">
    <property type="component" value="Unassembled WGS sequence"/>
</dbReference>
<name>A0ABU2EFZ5_9BURK</name>
<gene>
    <name evidence="1" type="ORF">RI048_02440</name>
</gene>
<accession>A0ABU2EFZ5</accession>
<evidence type="ECO:0000313" key="2">
    <source>
        <dbReference type="Proteomes" id="UP001246576"/>
    </source>
</evidence>
<evidence type="ECO:0000313" key="1">
    <source>
        <dbReference type="EMBL" id="MDR9847064.1"/>
    </source>
</evidence>
<dbReference type="RefSeq" id="WP_310839486.1">
    <property type="nucleotide sequence ID" value="NZ_JAVLSJ010000001.1"/>
</dbReference>
<organism evidence="1 2">
    <name type="scientific">Herbaspirillum huttiense subsp. lycopersici</name>
    <dbReference type="NCBI Taxonomy" id="3074428"/>
    <lineage>
        <taxon>Bacteria</taxon>
        <taxon>Pseudomonadati</taxon>
        <taxon>Pseudomonadota</taxon>
        <taxon>Betaproteobacteria</taxon>
        <taxon>Burkholderiales</taxon>
        <taxon>Oxalobacteraceae</taxon>
        <taxon>Herbaspirillum</taxon>
    </lineage>
</organism>
<proteinExistence type="predicted"/>
<reference evidence="1" key="1">
    <citation type="submission" date="2023-09" db="EMBL/GenBank/DDBJ databases">
        <title>Description of first Herbaspirillum huttiense subsp. nephrolepsisexaltata and Herbaspirillum huttiense subsp. lycopersicon.</title>
        <authorList>
            <person name="Poudel M."/>
            <person name="Sharma A."/>
            <person name="Goss E."/>
            <person name="Tapia J.H."/>
            <person name="Harmon C.M."/>
            <person name="Jones J.B."/>
        </authorList>
    </citation>
    <scope>NUCLEOTIDE SEQUENCE</scope>
    <source>
        <strain evidence="1">SE1</strain>
    </source>
</reference>